<feature type="non-terminal residue" evidence="1">
    <location>
        <position position="1"/>
    </location>
</feature>
<dbReference type="HOGENOM" id="CLU_1849205_0_0_5"/>
<gene>
    <name evidence="1" type="ORF">PU1002_00015</name>
</gene>
<name>Q1UYY7_PELU1</name>
<reference evidence="1 2" key="1">
    <citation type="submission" date="2006-04" db="EMBL/GenBank/DDBJ databases">
        <authorList>
            <person name="Giovannoni S.J."/>
            <person name="Cho J.-C."/>
            <person name="Ferriera S."/>
            <person name="Johnson J."/>
            <person name="Kravitz S."/>
            <person name="Halpern A."/>
            <person name="Remington K."/>
            <person name="Beeson K."/>
            <person name="Tran B."/>
            <person name="Rogers Y.-H."/>
            <person name="Friedman R."/>
            <person name="Venter J.C."/>
        </authorList>
    </citation>
    <scope>NUCLEOTIDE SEQUENCE [LARGE SCALE GENOMIC DNA]</scope>
    <source>
        <strain evidence="1 2">HTCC1002</strain>
    </source>
</reference>
<dbReference type="EMBL" id="AAPV01000003">
    <property type="protein sequence ID" value="EAS84059.1"/>
    <property type="molecule type" value="Genomic_DNA"/>
</dbReference>
<evidence type="ECO:0000313" key="2">
    <source>
        <dbReference type="Proteomes" id="UP000005306"/>
    </source>
</evidence>
<comment type="caution">
    <text evidence="1">The sequence shown here is derived from an EMBL/GenBank/DDBJ whole genome shotgun (WGS) entry which is preliminary data.</text>
</comment>
<organism evidence="1 2">
    <name type="scientific">Pelagibacter ubique (strain HTCC1002)</name>
    <dbReference type="NCBI Taxonomy" id="314261"/>
    <lineage>
        <taxon>Bacteria</taxon>
        <taxon>Pseudomonadati</taxon>
        <taxon>Pseudomonadota</taxon>
        <taxon>Alphaproteobacteria</taxon>
        <taxon>Candidatus Pelagibacterales</taxon>
        <taxon>Candidatus Pelagibacteraceae</taxon>
        <taxon>Candidatus Pelagibacter</taxon>
    </lineage>
</organism>
<dbReference type="Proteomes" id="UP000005306">
    <property type="component" value="Unassembled WGS sequence"/>
</dbReference>
<dbReference type="AlphaFoldDB" id="Q1UYY7"/>
<evidence type="ECO:0000313" key="1">
    <source>
        <dbReference type="EMBL" id="EAS84059.1"/>
    </source>
</evidence>
<protein>
    <recommendedName>
        <fullName evidence="3">Mobilization protein MbeC</fullName>
    </recommendedName>
</protein>
<sequence>VFSCWSLMPPCKGISVHGVMIPMKRERMLTIRVTDDEHARLLERCEGKQLAVWMRRDQRKITQGQCQRFVNTDVGVPQGSQQHPAMQIRNIMVQGADFRVSRLYETRKPKTIHVVAQVADVLQQQSLHVRSRIGDSFC</sequence>
<evidence type="ECO:0008006" key="3">
    <source>
        <dbReference type="Google" id="ProtNLM"/>
    </source>
</evidence>
<proteinExistence type="predicted"/>
<accession>Q1UYY7</accession>